<dbReference type="RefSeq" id="WP_173129064.1">
    <property type="nucleotide sequence ID" value="NZ_JABRWJ010000008.1"/>
</dbReference>
<sequence length="277" mass="31257">METAVHLYQIAYSPATLDKLEPGYALLDNLGNERPDWYEYWPIRRHLLSQPLDDDAFYGFFSPKFGHKTSLSHAQVQAFVRESAPQADVVLFSPQPDMGAFFLNVFEQGETFDPGLIAAYEAFLAHIGRPLPLRALVMDSRQTVFSNYFVARPAFWREWLKLNEAMFALCEGPDNDLKAALTASTSYPGPGGGGAQRKVFLMERAASLLLATQPWRSVAHNPFGMGWSVSRFRDHPNEAYISDALKIAWRDQRFPQYLQAFAAIRERFQAGAAVLNT</sequence>
<evidence type="ECO:0000313" key="2">
    <source>
        <dbReference type="Proteomes" id="UP000737171"/>
    </source>
</evidence>
<proteinExistence type="predicted"/>
<dbReference type="Proteomes" id="UP000737171">
    <property type="component" value="Unassembled WGS sequence"/>
</dbReference>
<reference evidence="1 2" key="1">
    <citation type="submission" date="2020-05" db="EMBL/GenBank/DDBJ databases">
        <title>Aquincola sp. isolate from soil.</title>
        <authorList>
            <person name="Han J."/>
            <person name="Kim D.-U."/>
        </authorList>
    </citation>
    <scope>NUCLEOTIDE SEQUENCE [LARGE SCALE GENOMIC DNA]</scope>
    <source>
        <strain evidence="1 2">S2</strain>
    </source>
</reference>
<evidence type="ECO:0000313" key="1">
    <source>
        <dbReference type="EMBL" id="NRF70302.1"/>
    </source>
</evidence>
<organism evidence="1 2">
    <name type="scientific">Pseudaquabacterium terrae</name>
    <dbReference type="NCBI Taxonomy" id="2732868"/>
    <lineage>
        <taxon>Bacteria</taxon>
        <taxon>Pseudomonadati</taxon>
        <taxon>Pseudomonadota</taxon>
        <taxon>Betaproteobacteria</taxon>
        <taxon>Burkholderiales</taxon>
        <taxon>Sphaerotilaceae</taxon>
        <taxon>Pseudaquabacterium</taxon>
    </lineage>
</organism>
<comment type="caution">
    <text evidence="1">The sequence shown here is derived from an EMBL/GenBank/DDBJ whole genome shotgun (WGS) entry which is preliminary data.</text>
</comment>
<gene>
    <name evidence="1" type="ORF">HLB44_25155</name>
</gene>
<keyword evidence="2" id="KW-1185">Reference proteome</keyword>
<protein>
    <submittedName>
        <fullName evidence="1">Uncharacterized protein</fullName>
    </submittedName>
</protein>
<accession>A0ABX2ENR2</accession>
<dbReference type="EMBL" id="JABRWJ010000008">
    <property type="protein sequence ID" value="NRF70302.1"/>
    <property type="molecule type" value="Genomic_DNA"/>
</dbReference>
<name>A0ABX2ENR2_9BURK</name>